<dbReference type="Proteomes" id="UP001157091">
    <property type="component" value="Unassembled WGS sequence"/>
</dbReference>
<evidence type="ECO:0000259" key="1">
    <source>
        <dbReference type="PROSITE" id="PS51186"/>
    </source>
</evidence>
<name>A0ABQ6I8R4_9MICO</name>
<dbReference type="SUPFAM" id="SSF55729">
    <property type="entry name" value="Acyl-CoA N-acyltransferases (Nat)"/>
    <property type="match status" value="1"/>
</dbReference>
<protein>
    <submittedName>
        <fullName evidence="2">GNAT family N-acetyltransferase</fullName>
    </submittedName>
</protein>
<organism evidence="2 3">
    <name type="scientific">Luteimicrobium album</name>
    <dbReference type="NCBI Taxonomy" id="1054550"/>
    <lineage>
        <taxon>Bacteria</taxon>
        <taxon>Bacillati</taxon>
        <taxon>Actinomycetota</taxon>
        <taxon>Actinomycetes</taxon>
        <taxon>Micrococcales</taxon>
        <taxon>Luteimicrobium</taxon>
    </lineage>
</organism>
<evidence type="ECO:0000313" key="3">
    <source>
        <dbReference type="Proteomes" id="UP001157091"/>
    </source>
</evidence>
<feature type="domain" description="N-acetyltransferase" evidence="1">
    <location>
        <begin position="3"/>
        <end position="164"/>
    </location>
</feature>
<comment type="caution">
    <text evidence="2">The sequence shown here is derived from an EMBL/GenBank/DDBJ whole genome shotgun (WGS) entry which is preliminary data.</text>
</comment>
<dbReference type="CDD" id="cd04301">
    <property type="entry name" value="NAT_SF"/>
    <property type="match status" value="1"/>
</dbReference>
<dbReference type="InterPro" id="IPR000182">
    <property type="entry name" value="GNAT_dom"/>
</dbReference>
<proteinExistence type="predicted"/>
<dbReference type="InterPro" id="IPR050276">
    <property type="entry name" value="MshD_Acetyltransferase"/>
</dbReference>
<sequence length="164" mass="17773">MTLLVRAFRASDLDPLVELSLRSWEPVFTAWRAALGERIYRLAFPDWRPTQAAAVRSACEANATTSVVAELDGAVVGFAVVVLGEPDDVGTRAADLEMIAVDPAAQRQGIGRRLVDASVAIMREAGCRYANVWTGGDEGHAPARALYESEGFTPLPVVHYYRAL</sequence>
<gene>
    <name evidence="2" type="ORF">GCM10025864_38890</name>
</gene>
<evidence type="ECO:0000313" key="2">
    <source>
        <dbReference type="EMBL" id="GMA26130.1"/>
    </source>
</evidence>
<dbReference type="RefSeq" id="WP_284294495.1">
    <property type="nucleotide sequence ID" value="NZ_BSUK01000001.1"/>
</dbReference>
<dbReference type="Pfam" id="PF00583">
    <property type="entry name" value="Acetyltransf_1"/>
    <property type="match status" value="1"/>
</dbReference>
<dbReference type="EMBL" id="BSUK01000001">
    <property type="protein sequence ID" value="GMA26130.1"/>
    <property type="molecule type" value="Genomic_DNA"/>
</dbReference>
<dbReference type="PANTHER" id="PTHR43617">
    <property type="entry name" value="L-AMINO ACID N-ACETYLTRANSFERASE"/>
    <property type="match status" value="1"/>
</dbReference>
<dbReference type="Gene3D" id="3.40.630.30">
    <property type="match status" value="1"/>
</dbReference>
<reference evidence="3" key="1">
    <citation type="journal article" date="2019" name="Int. J. Syst. Evol. Microbiol.">
        <title>The Global Catalogue of Microorganisms (GCM) 10K type strain sequencing project: providing services to taxonomists for standard genome sequencing and annotation.</title>
        <authorList>
            <consortium name="The Broad Institute Genomics Platform"/>
            <consortium name="The Broad Institute Genome Sequencing Center for Infectious Disease"/>
            <person name="Wu L."/>
            <person name="Ma J."/>
        </authorList>
    </citation>
    <scope>NUCLEOTIDE SEQUENCE [LARGE SCALE GENOMIC DNA]</scope>
    <source>
        <strain evidence="3">NBRC 106348</strain>
    </source>
</reference>
<dbReference type="InterPro" id="IPR016181">
    <property type="entry name" value="Acyl_CoA_acyltransferase"/>
</dbReference>
<keyword evidence="3" id="KW-1185">Reference proteome</keyword>
<accession>A0ABQ6I8R4</accession>
<dbReference type="PANTHER" id="PTHR43617:SF20">
    <property type="entry name" value="N-ALPHA-ACETYLTRANSFERASE RIMI"/>
    <property type="match status" value="1"/>
</dbReference>
<dbReference type="PROSITE" id="PS51186">
    <property type="entry name" value="GNAT"/>
    <property type="match status" value="1"/>
</dbReference>